<comment type="caution">
    <text evidence="2">The sequence shown here is derived from an EMBL/GenBank/DDBJ whole genome shotgun (WGS) entry which is preliminary data.</text>
</comment>
<dbReference type="Proteomes" id="UP000634435">
    <property type="component" value="Unassembled WGS sequence"/>
</dbReference>
<feature type="domain" description="Siphovirus-type tail component RIFT-related" evidence="1">
    <location>
        <begin position="12"/>
        <end position="126"/>
    </location>
</feature>
<dbReference type="EMBL" id="BMPN01000002">
    <property type="protein sequence ID" value="GGJ50912.1"/>
    <property type="molecule type" value="Genomic_DNA"/>
</dbReference>
<gene>
    <name evidence="2" type="ORF">GCM10007111_11500</name>
</gene>
<proteinExistence type="predicted"/>
<dbReference type="InterPro" id="IPR008841">
    <property type="entry name" value="Siphovirus-type_tail_N"/>
</dbReference>
<dbReference type="Pfam" id="PF05709">
    <property type="entry name" value="Sipho_tail"/>
    <property type="match status" value="1"/>
</dbReference>
<organism evidence="2 3">
    <name type="scientific">Virgibacillus kapii</name>
    <dbReference type="NCBI Taxonomy" id="1638645"/>
    <lineage>
        <taxon>Bacteria</taxon>
        <taxon>Bacillati</taxon>
        <taxon>Bacillota</taxon>
        <taxon>Bacilli</taxon>
        <taxon>Bacillales</taxon>
        <taxon>Bacillaceae</taxon>
        <taxon>Virgibacillus</taxon>
    </lineage>
</organism>
<evidence type="ECO:0000313" key="3">
    <source>
        <dbReference type="Proteomes" id="UP000634435"/>
    </source>
</evidence>
<reference evidence="3" key="1">
    <citation type="journal article" date="2019" name="Int. J. Syst. Evol. Microbiol.">
        <title>The Global Catalogue of Microorganisms (GCM) 10K type strain sequencing project: providing services to taxonomists for standard genome sequencing and annotation.</title>
        <authorList>
            <consortium name="The Broad Institute Genomics Platform"/>
            <consortium name="The Broad Institute Genome Sequencing Center for Infectious Disease"/>
            <person name="Wu L."/>
            <person name="Ma J."/>
        </authorList>
    </citation>
    <scope>NUCLEOTIDE SEQUENCE [LARGE SCALE GENOMIC DNA]</scope>
    <source>
        <strain evidence="3">JCM 30071</strain>
    </source>
</reference>
<accession>A0ABQ2DC37</accession>
<dbReference type="Gene3D" id="2.60.120.860">
    <property type="match status" value="1"/>
</dbReference>
<evidence type="ECO:0000313" key="2">
    <source>
        <dbReference type="EMBL" id="GGJ50912.1"/>
    </source>
</evidence>
<dbReference type="Gene3D" id="2.40.30.200">
    <property type="match status" value="1"/>
</dbReference>
<dbReference type="RefSeq" id="WP_188942413.1">
    <property type="nucleotide sequence ID" value="NZ_BMPN01000002.1"/>
</dbReference>
<protein>
    <submittedName>
        <fullName evidence="2">Phage tail protein</fullName>
    </submittedName>
</protein>
<keyword evidence="3" id="KW-1185">Reference proteome</keyword>
<name>A0ABQ2DC37_9BACI</name>
<evidence type="ECO:0000259" key="1">
    <source>
        <dbReference type="Pfam" id="PF05709"/>
    </source>
</evidence>
<sequence length="488" mass="55409">MKSELNFKIIKDGQTFDMHELGIWVESFHIHSPNISRSKLNVPGMIGAHLASTEEGERQVSIGMQIETDSMLEFDQLKHQIYDLFYSVESFSIVRDLTPDQEIFVFQEGEYDIDNIAPEDGKFGLALTMLDPYKYGKEKIKEFASDAGIITNEGTAESEPIFELEVLAPVTFALIQNQHGEYMLIGTPVDVTSEVVDTKTLLLEERGQTLDTWDTASDSIDNGYVDGTFGTDNDGITVPSYGEDTTEKDWHGPGLIKEVPVAQDFEVEAMVQGRTTETSQTFRIEVYLFDEGMNELGKMAIKDDTLGIHRKKGEGRLGPYVGANENYLISSQNYSYDQDYFYGMLRIRRVGKEIMFYITRVNSSGRHVQTILRKFIDNENRYAGKLKYIQIHIGKFADTDRAYAPKIDHIKVFQLAQVTVDQTPYIADVDDIITFDHVNEEILINGEARNDLKAFGGLFFTLKKGENHLITHPANSFRTTGRYRPKNR</sequence>